<reference evidence="3 4" key="1">
    <citation type="journal article" date="2019" name="Nat. Ecol. Evol.">
        <title>Megaphylogeny resolves global patterns of mushroom evolution.</title>
        <authorList>
            <person name="Varga T."/>
            <person name="Krizsan K."/>
            <person name="Foldi C."/>
            <person name="Dima B."/>
            <person name="Sanchez-Garcia M."/>
            <person name="Sanchez-Ramirez S."/>
            <person name="Szollosi G.J."/>
            <person name="Szarkandi J.G."/>
            <person name="Papp V."/>
            <person name="Albert L."/>
            <person name="Andreopoulos W."/>
            <person name="Angelini C."/>
            <person name="Antonin V."/>
            <person name="Barry K.W."/>
            <person name="Bougher N.L."/>
            <person name="Buchanan P."/>
            <person name="Buyck B."/>
            <person name="Bense V."/>
            <person name="Catcheside P."/>
            <person name="Chovatia M."/>
            <person name="Cooper J."/>
            <person name="Damon W."/>
            <person name="Desjardin D."/>
            <person name="Finy P."/>
            <person name="Geml J."/>
            <person name="Haridas S."/>
            <person name="Hughes K."/>
            <person name="Justo A."/>
            <person name="Karasinski D."/>
            <person name="Kautmanova I."/>
            <person name="Kiss B."/>
            <person name="Kocsube S."/>
            <person name="Kotiranta H."/>
            <person name="LaButti K.M."/>
            <person name="Lechner B.E."/>
            <person name="Liimatainen K."/>
            <person name="Lipzen A."/>
            <person name="Lukacs Z."/>
            <person name="Mihaltcheva S."/>
            <person name="Morgado L.N."/>
            <person name="Niskanen T."/>
            <person name="Noordeloos M.E."/>
            <person name="Ohm R.A."/>
            <person name="Ortiz-Santana B."/>
            <person name="Ovrebo C."/>
            <person name="Racz N."/>
            <person name="Riley R."/>
            <person name="Savchenko A."/>
            <person name="Shiryaev A."/>
            <person name="Soop K."/>
            <person name="Spirin V."/>
            <person name="Szebenyi C."/>
            <person name="Tomsovsky M."/>
            <person name="Tulloss R.E."/>
            <person name="Uehling J."/>
            <person name="Grigoriev I.V."/>
            <person name="Vagvolgyi C."/>
            <person name="Papp T."/>
            <person name="Martin F.M."/>
            <person name="Miettinen O."/>
            <person name="Hibbett D.S."/>
            <person name="Nagy L.G."/>
        </authorList>
    </citation>
    <scope>NUCLEOTIDE SEQUENCE [LARGE SCALE GENOMIC DNA]</scope>
    <source>
        <strain evidence="3 4">CBS 166.37</strain>
    </source>
</reference>
<dbReference type="InterPro" id="IPR007173">
    <property type="entry name" value="ALO_C"/>
</dbReference>
<dbReference type="EMBL" id="ML213601">
    <property type="protein sequence ID" value="TFK38934.1"/>
    <property type="molecule type" value="Genomic_DNA"/>
</dbReference>
<evidence type="ECO:0000259" key="2">
    <source>
        <dbReference type="Pfam" id="PF04030"/>
    </source>
</evidence>
<keyword evidence="1" id="KW-0560">Oxidoreductase</keyword>
<dbReference type="GO" id="GO:0003885">
    <property type="term" value="F:D-arabinono-1,4-lactone oxidase activity"/>
    <property type="evidence" value="ECO:0007669"/>
    <property type="project" value="InterPro"/>
</dbReference>
<gene>
    <name evidence="3" type="ORF">BDQ12DRAFT_722790</name>
</gene>
<dbReference type="STRING" id="68775.A0A5C3M0M9"/>
<dbReference type="AlphaFoldDB" id="A0A5C3M0M9"/>
<protein>
    <submittedName>
        <fullName evidence="3">FAD/FMN-containing dehydrogenase</fullName>
    </submittedName>
</protein>
<evidence type="ECO:0000256" key="1">
    <source>
        <dbReference type="ARBA" id="ARBA00023002"/>
    </source>
</evidence>
<accession>A0A5C3M0M9</accession>
<keyword evidence="4" id="KW-1185">Reference proteome</keyword>
<dbReference type="OrthoDB" id="371463at2759"/>
<proteinExistence type="predicted"/>
<evidence type="ECO:0000313" key="4">
    <source>
        <dbReference type="Proteomes" id="UP000308652"/>
    </source>
</evidence>
<dbReference type="GO" id="GO:0016020">
    <property type="term" value="C:membrane"/>
    <property type="evidence" value="ECO:0007669"/>
    <property type="project" value="InterPro"/>
</dbReference>
<organism evidence="3 4">
    <name type="scientific">Crucibulum laeve</name>
    <dbReference type="NCBI Taxonomy" id="68775"/>
    <lineage>
        <taxon>Eukaryota</taxon>
        <taxon>Fungi</taxon>
        <taxon>Dikarya</taxon>
        <taxon>Basidiomycota</taxon>
        <taxon>Agaricomycotina</taxon>
        <taxon>Agaricomycetes</taxon>
        <taxon>Agaricomycetidae</taxon>
        <taxon>Agaricales</taxon>
        <taxon>Agaricineae</taxon>
        <taxon>Nidulariaceae</taxon>
        <taxon>Crucibulum</taxon>
    </lineage>
</organism>
<name>A0A5C3M0M9_9AGAR</name>
<dbReference type="Proteomes" id="UP000308652">
    <property type="component" value="Unassembled WGS sequence"/>
</dbReference>
<sequence>MFDFPTFRPTLGDHHRYNEAWYAILHTTLITEFPVRPHWTKNTREIFQQCLTHIDLDSLVRFSKVREQFDPKNTFKSVVGEIIGV</sequence>
<dbReference type="Pfam" id="PF04030">
    <property type="entry name" value="ALO"/>
    <property type="match status" value="1"/>
</dbReference>
<feature type="domain" description="D-arabinono-1,4-lactone oxidase C-terminal" evidence="2">
    <location>
        <begin position="8"/>
        <end position="77"/>
    </location>
</feature>
<evidence type="ECO:0000313" key="3">
    <source>
        <dbReference type="EMBL" id="TFK38934.1"/>
    </source>
</evidence>